<dbReference type="SMART" id="SM00387">
    <property type="entry name" value="HATPase_c"/>
    <property type="match status" value="1"/>
</dbReference>
<dbReference type="Gene3D" id="1.10.287.130">
    <property type="match status" value="1"/>
</dbReference>
<dbReference type="InterPro" id="IPR011006">
    <property type="entry name" value="CheY-like_superfamily"/>
</dbReference>
<dbReference type="InterPro" id="IPR003661">
    <property type="entry name" value="HisK_dim/P_dom"/>
</dbReference>
<dbReference type="Pfam" id="PF00072">
    <property type="entry name" value="Response_reg"/>
    <property type="match status" value="1"/>
</dbReference>
<dbReference type="SUPFAM" id="SSF47384">
    <property type="entry name" value="Homodimeric domain of signal transducing histidine kinase"/>
    <property type="match status" value="1"/>
</dbReference>
<dbReference type="Gene3D" id="3.30.565.10">
    <property type="entry name" value="Histidine kinase-like ATPase, C-terminal domain"/>
    <property type="match status" value="1"/>
</dbReference>
<dbReference type="Pfam" id="PF00512">
    <property type="entry name" value="HisKA"/>
    <property type="match status" value="1"/>
</dbReference>
<dbReference type="SMART" id="SM00091">
    <property type="entry name" value="PAS"/>
    <property type="match status" value="1"/>
</dbReference>
<comment type="catalytic activity">
    <reaction evidence="1">
        <text>ATP + protein L-histidine = ADP + protein N-phospho-L-histidine.</text>
        <dbReference type="EC" id="2.7.13.3"/>
    </reaction>
</comment>
<keyword evidence="3 5" id="KW-0597">Phosphoprotein</keyword>
<evidence type="ECO:0000256" key="5">
    <source>
        <dbReference type="PROSITE-ProRule" id="PRU00169"/>
    </source>
</evidence>
<dbReference type="InterPro" id="IPR036097">
    <property type="entry name" value="HisK_dim/P_sf"/>
</dbReference>
<accession>A0ABW5X591</accession>
<feature type="modified residue" description="4-aspartylphosphate" evidence="5">
    <location>
        <position position="503"/>
    </location>
</feature>
<dbReference type="EC" id="2.7.13.3" evidence="2"/>
<dbReference type="InterPro" id="IPR004358">
    <property type="entry name" value="Sig_transdc_His_kin-like_C"/>
</dbReference>
<dbReference type="CDD" id="cd16922">
    <property type="entry name" value="HATPase_EvgS-ArcB-TorS-like"/>
    <property type="match status" value="1"/>
</dbReference>
<dbReference type="CDD" id="cd00130">
    <property type="entry name" value="PAS"/>
    <property type="match status" value="1"/>
</dbReference>
<feature type="domain" description="Histidine kinase" evidence="6">
    <location>
        <begin position="209"/>
        <end position="430"/>
    </location>
</feature>
<organism evidence="10 11">
    <name type="scientific">Christiangramia antarctica</name>
    <dbReference type="NCBI Taxonomy" id="2058158"/>
    <lineage>
        <taxon>Bacteria</taxon>
        <taxon>Pseudomonadati</taxon>
        <taxon>Bacteroidota</taxon>
        <taxon>Flavobacteriia</taxon>
        <taxon>Flavobacteriales</taxon>
        <taxon>Flavobacteriaceae</taxon>
        <taxon>Christiangramia</taxon>
    </lineage>
</organism>
<evidence type="ECO:0000313" key="11">
    <source>
        <dbReference type="Proteomes" id="UP001597438"/>
    </source>
</evidence>
<keyword evidence="10" id="KW-0547">Nucleotide-binding</keyword>
<dbReference type="SUPFAM" id="SSF55874">
    <property type="entry name" value="ATPase domain of HSP90 chaperone/DNA topoisomerase II/histidine kinase"/>
    <property type="match status" value="1"/>
</dbReference>
<dbReference type="Pfam" id="PF02518">
    <property type="entry name" value="HATPase_c"/>
    <property type="match status" value="1"/>
</dbReference>
<dbReference type="InterPro" id="IPR000700">
    <property type="entry name" value="PAS-assoc_C"/>
</dbReference>
<dbReference type="PROSITE" id="PS50113">
    <property type="entry name" value="PAC"/>
    <property type="match status" value="1"/>
</dbReference>
<keyword evidence="10" id="KW-0067">ATP-binding</keyword>
<dbReference type="RefSeq" id="WP_251739093.1">
    <property type="nucleotide sequence ID" value="NZ_JBHUOJ010000032.1"/>
</dbReference>
<dbReference type="InterPro" id="IPR000014">
    <property type="entry name" value="PAS"/>
</dbReference>
<dbReference type="InterPro" id="IPR013767">
    <property type="entry name" value="PAS_fold"/>
</dbReference>
<keyword evidence="11" id="KW-1185">Reference proteome</keyword>
<evidence type="ECO:0000256" key="2">
    <source>
        <dbReference type="ARBA" id="ARBA00012438"/>
    </source>
</evidence>
<gene>
    <name evidence="10" type="ORF">ACFSYS_13345</name>
</gene>
<dbReference type="CDD" id="cd17546">
    <property type="entry name" value="REC_hyHK_CKI1_RcsC-like"/>
    <property type="match status" value="1"/>
</dbReference>
<dbReference type="Gene3D" id="3.30.450.20">
    <property type="entry name" value="PAS domain"/>
    <property type="match status" value="1"/>
</dbReference>
<dbReference type="SUPFAM" id="SSF52172">
    <property type="entry name" value="CheY-like"/>
    <property type="match status" value="1"/>
</dbReference>
<dbReference type="Pfam" id="PF00989">
    <property type="entry name" value="PAS"/>
    <property type="match status" value="1"/>
</dbReference>
<evidence type="ECO:0000313" key="10">
    <source>
        <dbReference type="EMBL" id="MFD2834276.1"/>
    </source>
</evidence>
<dbReference type="InterPro" id="IPR035965">
    <property type="entry name" value="PAS-like_dom_sf"/>
</dbReference>
<dbReference type="GO" id="GO:0005524">
    <property type="term" value="F:ATP binding"/>
    <property type="evidence" value="ECO:0007669"/>
    <property type="project" value="UniProtKB-KW"/>
</dbReference>
<dbReference type="SMART" id="SM00448">
    <property type="entry name" value="REC"/>
    <property type="match status" value="1"/>
</dbReference>
<dbReference type="InterPro" id="IPR005467">
    <property type="entry name" value="His_kinase_dom"/>
</dbReference>
<sequence>MKPPKFHRLLNRQLKKVGLDDMDPDKLSEFLNLVNDAYQSFDKDILRVENILEESSKELFIANQNLKQERDTTQTKLKNIVDNVKGVIFETDLEGNFTYLNKAWHKYVGVSVQDTLGKNYKEFLNGKDQKLNEKLEKYLQKKQSYFKTIFKYQTEKEKSIWVELKFVLVTDSTDWKTGYIGTMIDVTNLKEAEIGLKKASAAKDNFLSTMSHEIRTPLNAVTGLANILLMEEYLPSQLENLKALKYSGEHLLGLINDLLDFHKIQSGEVELIENDINLTQLLKDIKSHFKLKADKKNLNFQVLVEEDVPLNIKGDKLKLTQILNNLLSNALKFTEEGSIILRVSKLAIEKNKVRLEFKITDTGIGISKVRQRSIFKSFIQENQNTSLKYGGTGLGLAISKKLLNLQGSDLNVESEPGKGASFSFKIKYKVSNELDSYNPAAIRSEPDYKPLYLDVLIAEDNKINVLILTRFFAKWEVSYKVAGNGEEVLEIYKDSDFDLILMDIQMPILDGYKTTNSIRNLPDSNKAEIPIIALTAFAQTDIKEKTESYKMNGFLGKPFNPLELYNILKSYTTPKTTKRKHLSNSNLPIKE</sequence>
<evidence type="ECO:0000259" key="9">
    <source>
        <dbReference type="PROSITE" id="PS50113"/>
    </source>
</evidence>
<proteinExistence type="predicted"/>
<evidence type="ECO:0000256" key="1">
    <source>
        <dbReference type="ARBA" id="ARBA00000085"/>
    </source>
</evidence>
<evidence type="ECO:0000256" key="3">
    <source>
        <dbReference type="ARBA" id="ARBA00022553"/>
    </source>
</evidence>
<reference evidence="11" key="1">
    <citation type="journal article" date="2019" name="Int. J. Syst. Evol. Microbiol.">
        <title>The Global Catalogue of Microorganisms (GCM) 10K type strain sequencing project: providing services to taxonomists for standard genome sequencing and annotation.</title>
        <authorList>
            <consortium name="The Broad Institute Genomics Platform"/>
            <consortium name="The Broad Institute Genome Sequencing Center for Infectious Disease"/>
            <person name="Wu L."/>
            <person name="Ma J."/>
        </authorList>
    </citation>
    <scope>NUCLEOTIDE SEQUENCE [LARGE SCALE GENOMIC DNA]</scope>
    <source>
        <strain evidence="11">KCTC 52925</strain>
    </source>
</reference>
<dbReference type="CDD" id="cd00082">
    <property type="entry name" value="HisKA"/>
    <property type="match status" value="1"/>
</dbReference>
<dbReference type="PROSITE" id="PS50109">
    <property type="entry name" value="HIS_KIN"/>
    <property type="match status" value="1"/>
</dbReference>
<evidence type="ECO:0000259" key="7">
    <source>
        <dbReference type="PROSITE" id="PS50110"/>
    </source>
</evidence>
<dbReference type="NCBIfam" id="TIGR00229">
    <property type="entry name" value="sensory_box"/>
    <property type="match status" value="1"/>
</dbReference>
<dbReference type="InterPro" id="IPR036890">
    <property type="entry name" value="HATPase_C_sf"/>
</dbReference>
<dbReference type="SUPFAM" id="SSF55785">
    <property type="entry name" value="PYP-like sensor domain (PAS domain)"/>
    <property type="match status" value="1"/>
</dbReference>
<dbReference type="PRINTS" id="PR00344">
    <property type="entry name" value="BCTRLSENSOR"/>
</dbReference>
<comment type="caution">
    <text evidence="10">The sequence shown here is derived from an EMBL/GenBank/DDBJ whole genome shotgun (WGS) entry which is preliminary data.</text>
</comment>
<dbReference type="PANTHER" id="PTHR45339:SF1">
    <property type="entry name" value="HYBRID SIGNAL TRANSDUCTION HISTIDINE KINASE J"/>
    <property type="match status" value="1"/>
</dbReference>
<protein>
    <recommendedName>
        <fullName evidence="2">histidine kinase</fullName>
        <ecNumber evidence="2">2.7.13.3</ecNumber>
    </recommendedName>
</protein>
<evidence type="ECO:0000259" key="8">
    <source>
        <dbReference type="PROSITE" id="PS50112"/>
    </source>
</evidence>
<dbReference type="InterPro" id="IPR003594">
    <property type="entry name" value="HATPase_dom"/>
</dbReference>
<feature type="domain" description="Response regulatory" evidence="7">
    <location>
        <begin position="454"/>
        <end position="572"/>
    </location>
</feature>
<keyword evidence="4" id="KW-0902">Two-component regulatory system</keyword>
<dbReference type="SMART" id="SM00388">
    <property type="entry name" value="HisKA"/>
    <property type="match status" value="1"/>
</dbReference>
<dbReference type="PANTHER" id="PTHR45339">
    <property type="entry name" value="HYBRID SIGNAL TRANSDUCTION HISTIDINE KINASE J"/>
    <property type="match status" value="1"/>
</dbReference>
<feature type="domain" description="PAS" evidence="8">
    <location>
        <begin position="73"/>
        <end position="142"/>
    </location>
</feature>
<dbReference type="Gene3D" id="3.40.50.2300">
    <property type="match status" value="1"/>
</dbReference>
<name>A0ABW5X591_9FLAO</name>
<feature type="domain" description="PAC" evidence="9">
    <location>
        <begin position="146"/>
        <end position="198"/>
    </location>
</feature>
<dbReference type="EMBL" id="JBHUOJ010000032">
    <property type="protein sequence ID" value="MFD2834276.1"/>
    <property type="molecule type" value="Genomic_DNA"/>
</dbReference>
<dbReference type="PROSITE" id="PS50112">
    <property type="entry name" value="PAS"/>
    <property type="match status" value="1"/>
</dbReference>
<evidence type="ECO:0000259" key="6">
    <source>
        <dbReference type="PROSITE" id="PS50109"/>
    </source>
</evidence>
<evidence type="ECO:0000256" key="4">
    <source>
        <dbReference type="ARBA" id="ARBA00023012"/>
    </source>
</evidence>
<dbReference type="PROSITE" id="PS50110">
    <property type="entry name" value="RESPONSE_REGULATORY"/>
    <property type="match status" value="1"/>
</dbReference>
<dbReference type="Proteomes" id="UP001597438">
    <property type="component" value="Unassembled WGS sequence"/>
</dbReference>
<dbReference type="InterPro" id="IPR001789">
    <property type="entry name" value="Sig_transdc_resp-reg_receiver"/>
</dbReference>